<evidence type="ECO:0000313" key="1">
    <source>
        <dbReference type="EMBL" id="KAG5528248.1"/>
    </source>
</evidence>
<reference evidence="1" key="1">
    <citation type="submission" date="2020-08" db="EMBL/GenBank/DDBJ databases">
        <title>Plant Genome Project.</title>
        <authorList>
            <person name="Zhang R.-G."/>
        </authorList>
    </citation>
    <scope>NUCLEOTIDE SEQUENCE</scope>
    <source>
        <strain evidence="1">WSP0</strain>
        <tissue evidence="1">Leaf</tissue>
    </source>
</reference>
<dbReference type="PANTHER" id="PTHR32011">
    <property type="entry name" value="OS08G0472400 PROTEIN"/>
    <property type="match status" value="1"/>
</dbReference>
<keyword evidence="2" id="KW-1185">Reference proteome</keyword>
<gene>
    <name evidence="1" type="ORF">RHGRI_028993</name>
</gene>
<sequence>MAPTVLTIQPPLTNHTTNHPRIPKPPRVCFSFAAYAKAVIHHLATTSDVVVEPGLTEAEFTAIEFAFRFTFPPDLRSVLQEGLPVGPGFPNWRCSSAQQLQILTSLPALGLCKEVATNNFWARSWGEKPKRTDEAVELAKRLLKESPVLVPIYRNCYIPCAPNLAGNPVFYVDGGDVRIWSFDIAGFFQQVDFGGNVVASVEDSTKPTDTQRGEIIIKNGKQERKTGLLPSCKRSATHVESGCMSPKARRQPRSLTAPAWAAREARRIEFWTEVVGGGGRAEEEARGGTRRRQSGDLVGRMDDVWCRLRDGGWREEEVGEMMDGGEEGIKGLRDVVGHARELSVLLLRAGWSTEDVADSLGFQVENGGGCGCGGYEVESNWLEFRHDSSCCLLETI</sequence>
<proteinExistence type="predicted"/>
<accession>A0AAV6IHZ0</accession>
<organism evidence="1 2">
    <name type="scientific">Rhododendron griersonianum</name>
    <dbReference type="NCBI Taxonomy" id="479676"/>
    <lineage>
        <taxon>Eukaryota</taxon>
        <taxon>Viridiplantae</taxon>
        <taxon>Streptophyta</taxon>
        <taxon>Embryophyta</taxon>
        <taxon>Tracheophyta</taxon>
        <taxon>Spermatophyta</taxon>
        <taxon>Magnoliopsida</taxon>
        <taxon>eudicotyledons</taxon>
        <taxon>Gunneridae</taxon>
        <taxon>Pentapetalae</taxon>
        <taxon>asterids</taxon>
        <taxon>Ericales</taxon>
        <taxon>Ericaceae</taxon>
        <taxon>Ericoideae</taxon>
        <taxon>Rhodoreae</taxon>
        <taxon>Rhododendron</taxon>
    </lineage>
</organism>
<dbReference type="Proteomes" id="UP000823749">
    <property type="component" value="Chromosome 10"/>
</dbReference>
<evidence type="ECO:0008006" key="3">
    <source>
        <dbReference type="Google" id="ProtNLM"/>
    </source>
</evidence>
<evidence type="ECO:0000313" key="2">
    <source>
        <dbReference type="Proteomes" id="UP000823749"/>
    </source>
</evidence>
<name>A0AAV6IHZ0_9ERIC</name>
<comment type="caution">
    <text evidence="1">The sequence shown here is derived from an EMBL/GenBank/DDBJ whole genome shotgun (WGS) entry which is preliminary data.</text>
</comment>
<dbReference type="AlphaFoldDB" id="A0AAV6IHZ0"/>
<dbReference type="EMBL" id="JACTNZ010000010">
    <property type="protein sequence ID" value="KAG5528248.1"/>
    <property type="molecule type" value="Genomic_DNA"/>
</dbReference>
<dbReference type="PANTHER" id="PTHR32011:SF6">
    <property type="entry name" value="KNR4_SMI1-LIKE DOMAIN-CONTAINING PROTEIN"/>
    <property type="match status" value="1"/>
</dbReference>
<protein>
    <recommendedName>
        <fullName evidence="3">Knr4/Smi1-like domain-containing protein</fullName>
    </recommendedName>
</protein>